<evidence type="ECO:0000313" key="9">
    <source>
        <dbReference type="Proteomes" id="UP000005222"/>
    </source>
</evidence>
<dbReference type="AlphaFoldDB" id="G8Y389"/>
<evidence type="ECO:0000256" key="4">
    <source>
        <dbReference type="ARBA" id="ARBA00022989"/>
    </source>
</evidence>
<feature type="transmembrane region" description="Helical" evidence="6">
    <location>
        <begin position="441"/>
        <end position="466"/>
    </location>
</feature>
<dbReference type="eggNOG" id="KOG1286">
    <property type="taxonomic scope" value="Eukaryota"/>
</dbReference>
<comment type="similarity">
    <text evidence="2">Belongs to the amino acid-polyamine-organocation (APC) superfamily. YAT (TC 2.A.3.10) family.</text>
</comment>
<feature type="transmembrane region" description="Helical" evidence="6">
    <location>
        <begin position="368"/>
        <end position="386"/>
    </location>
</feature>
<feature type="domain" description="Amino acid permease/ SLC12A" evidence="7">
    <location>
        <begin position="44"/>
        <end position="500"/>
    </location>
</feature>
<evidence type="ECO:0000256" key="6">
    <source>
        <dbReference type="SAM" id="Phobius"/>
    </source>
</evidence>
<feature type="transmembrane region" description="Helical" evidence="6">
    <location>
        <begin position="151"/>
        <end position="172"/>
    </location>
</feature>
<keyword evidence="9" id="KW-1185">Reference proteome</keyword>
<keyword evidence="3 6" id="KW-0812">Transmembrane</keyword>
<gene>
    <name evidence="8" type="primary">Piso0_005916</name>
    <name evidence="8" type="ORF">GNLVRS01_PISO0M24938g</name>
</gene>
<reference evidence="8 9" key="1">
    <citation type="journal article" date="2012" name="G3 (Bethesda)">
        <title>Pichia sorbitophila, an interspecies yeast hybrid reveals early steps of genome resolution following polyploidization.</title>
        <authorList>
            <person name="Leh Louis V."/>
            <person name="Despons L."/>
            <person name="Friedrich A."/>
            <person name="Martin T."/>
            <person name="Durrens P."/>
            <person name="Casaregola S."/>
            <person name="Neuveglise C."/>
            <person name="Fairhead C."/>
            <person name="Marck C."/>
            <person name="Cruz J.A."/>
            <person name="Straub M.L."/>
            <person name="Kugler V."/>
            <person name="Sacerdot C."/>
            <person name="Uzunov Z."/>
            <person name="Thierry A."/>
            <person name="Weiss S."/>
            <person name="Bleykasten C."/>
            <person name="De Montigny J."/>
            <person name="Jacques N."/>
            <person name="Jung P."/>
            <person name="Lemaire M."/>
            <person name="Mallet S."/>
            <person name="Morel G."/>
            <person name="Richard G.F."/>
            <person name="Sarkar A."/>
            <person name="Savel G."/>
            <person name="Schacherer J."/>
            <person name="Seret M.L."/>
            <person name="Talla E."/>
            <person name="Samson G."/>
            <person name="Jubin C."/>
            <person name="Poulain J."/>
            <person name="Vacherie B."/>
            <person name="Barbe V."/>
            <person name="Pelletier E."/>
            <person name="Sherman D.J."/>
            <person name="Westhof E."/>
            <person name="Weissenbach J."/>
            <person name="Baret P.V."/>
            <person name="Wincker P."/>
            <person name="Gaillardin C."/>
            <person name="Dujon B."/>
            <person name="Souciet J.L."/>
        </authorList>
    </citation>
    <scope>NUCLEOTIDE SEQUENCE [LARGE SCALE GENOMIC DNA]</scope>
    <source>
        <strain evidence="9">ATCC MYA-4447 / BCRC 22081 / CBS 7064 / NBRC 10061 / NRRL Y-12695</strain>
    </source>
</reference>
<feature type="transmembrane region" description="Helical" evidence="6">
    <location>
        <begin position="271"/>
        <end position="290"/>
    </location>
</feature>
<dbReference type="PIRSF" id="PIRSF006060">
    <property type="entry name" value="AA_transporter"/>
    <property type="match status" value="1"/>
</dbReference>
<evidence type="ECO:0000259" key="7">
    <source>
        <dbReference type="Pfam" id="PF00324"/>
    </source>
</evidence>
<dbReference type="Gene3D" id="1.20.1740.10">
    <property type="entry name" value="Amino acid/polyamine transporter I"/>
    <property type="match status" value="1"/>
</dbReference>
<dbReference type="InterPro" id="IPR004841">
    <property type="entry name" value="AA-permease/SLC12A_dom"/>
</dbReference>
<feature type="transmembrane region" description="Helical" evidence="6">
    <location>
        <begin position="231"/>
        <end position="250"/>
    </location>
</feature>
<dbReference type="Pfam" id="PF00324">
    <property type="entry name" value="AA_permease"/>
    <property type="match status" value="1"/>
</dbReference>
<keyword evidence="5 6" id="KW-0472">Membrane</keyword>
<proteinExistence type="inferred from homology"/>
<protein>
    <submittedName>
        <fullName evidence="8">Piso0_005916 protein</fullName>
    </submittedName>
</protein>
<feature type="transmembrane region" description="Helical" evidence="6">
    <location>
        <begin position="184"/>
        <end position="201"/>
    </location>
</feature>
<dbReference type="InterPro" id="IPR050524">
    <property type="entry name" value="APC_YAT"/>
</dbReference>
<evidence type="ECO:0000256" key="2">
    <source>
        <dbReference type="ARBA" id="ARBA00006983"/>
    </source>
</evidence>
<dbReference type="EMBL" id="FO082047">
    <property type="protein sequence ID" value="CCE86250.1"/>
    <property type="molecule type" value="Genomic_DNA"/>
</dbReference>
<feature type="transmembrane region" description="Helical" evidence="6">
    <location>
        <begin position="116"/>
        <end position="145"/>
    </location>
</feature>
<evidence type="ECO:0000256" key="3">
    <source>
        <dbReference type="ARBA" id="ARBA00022692"/>
    </source>
</evidence>
<evidence type="ECO:0000313" key="8">
    <source>
        <dbReference type="EMBL" id="CCE86250.1"/>
    </source>
</evidence>
<dbReference type="PANTHER" id="PTHR43341">
    <property type="entry name" value="AMINO ACID PERMEASE"/>
    <property type="match status" value="1"/>
</dbReference>
<feature type="transmembrane region" description="Helical" evidence="6">
    <location>
        <begin position="75"/>
        <end position="95"/>
    </location>
</feature>
<organism evidence="8 9">
    <name type="scientific">Pichia sorbitophila (strain ATCC MYA-4447 / BCRC 22081 / CBS 7064 / NBRC 10061 / NRRL Y-12695)</name>
    <name type="common">Hybrid yeast</name>
    <dbReference type="NCBI Taxonomy" id="559304"/>
    <lineage>
        <taxon>Eukaryota</taxon>
        <taxon>Fungi</taxon>
        <taxon>Dikarya</taxon>
        <taxon>Ascomycota</taxon>
        <taxon>Saccharomycotina</taxon>
        <taxon>Pichiomycetes</taxon>
        <taxon>Debaryomycetaceae</taxon>
        <taxon>Millerozyma</taxon>
    </lineage>
</organism>
<dbReference type="GO" id="GO:0016020">
    <property type="term" value="C:membrane"/>
    <property type="evidence" value="ECO:0007669"/>
    <property type="project" value="UniProtKB-SubCell"/>
</dbReference>
<accession>G8Y389</accession>
<feature type="transmembrane region" description="Helical" evidence="6">
    <location>
        <begin position="472"/>
        <end position="492"/>
    </location>
</feature>
<dbReference type="STRING" id="559304.G8Y389"/>
<dbReference type="Proteomes" id="UP000005222">
    <property type="component" value="Chromosome M"/>
</dbReference>
<sequence>MNDLKDADKKRAAIRVNIESEVVGSVKENLENESKLRRRLERRHVEMLALVGIFGTGLFLSSGQSLALTGNAGMFVAYLFVGVIVCINQIANAEVSSFMPITGFYIKHAEHLIDEAFGFALGWIMIYGALIPSELAAGAVIISYWSDLNPAIWITVLGILVILSTSFGVRFYGELEYVMGVLKIMLIVGLFIVCLVIDLGGCKGQEVIGFRYWKETPWNEYYTTGSLGKFLAFWKCVSSVVYSYGGVQYISMFGGETKHPRRSIFLAAKRIAIRVLTLYLGIVLVLTMVLSSKEPEITTSTGTASHSPFVIAIKKAKIKVLPHIINAVVLSSAISAANLSQMHVSRILYALASNGRAPRIFLKTTKGGVPYVGIIFVSSFIPLAYMSCSQSASTVFSWFQSITSSNLLVGWCTISLNHIFLHRALKAQGYGRDVLPYRSRLGPYAAWISLFFSLLMLLTAGFSNFLRGNFDISSFFSCYFVIPLLIVLTLFWKILKKSKLHRAEDVDLKTFIDDIEQNPEPPIRRPKGKEWFFILWP</sequence>
<evidence type="ECO:0000256" key="1">
    <source>
        <dbReference type="ARBA" id="ARBA00004141"/>
    </source>
</evidence>
<dbReference type="GO" id="GO:0015171">
    <property type="term" value="F:amino acid transmembrane transporter activity"/>
    <property type="evidence" value="ECO:0007669"/>
    <property type="project" value="TreeGrafter"/>
</dbReference>
<comment type="subcellular location">
    <subcellularLocation>
        <location evidence="1">Membrane</location>
        <topology evidence="1">Multi-pass membrane protein</topology>
    </subcellularLocation>
</comment>
<feature type="transmembrane region" description="Helical" evidence="6">
    <location>
        <begin position="45"/>
        <end position="63"/>
    </location>
</feature>
<evidence type="ECO:0000256" key="5">
    <source>
        <dbReference type="ARBA" id="ARBA00023136"/>
    </source>
</evidence>
<dbReference type="OrthoDB" id="3900342at2759"/>
<dbReference type="PANTHER" id="PTHR43341:SF18">
    <property type="entry name" value="AMINO ACID PERMEASE_ SLC12A DOMAIN-CONTAINING PROTEIN"/>
    <property type="match status" value="1"/>
</dbReference>
<dbReference type="HOGENOM" id="CLU_007946_12_1_1"/>
<dbReference type="OMA" id="YFFDPAM"/>
<feature type="transmembrane region" description="Helical" evidence="6">
    <location>
        <begin position="320"/>
        <end position="339"/>
    </location>
</feature>
<dbReference type="InParanoid" id="G8Y389"/>
<keyword evidence="4 6" id="KW-1133">Transmembrane helix</keyword>
<name>G8Y389_PICSO</name>
<feature type="transmembrane region" description="Helical" evidence="6">
    <location>
        <begin position="398"/>
        <end position="420"/>
    </location>
</feature>